<evidence type="ECO:0000256" key="2">
    <source>
        <dbReference type="ARBA" id="ARBA00022723"/>
    </source>
</evidence>
<feature type="domain" description="C2H2-type" evidence="9">
    <location>
        <begin position="464"/>
        <end position="488"/>
    </location>
</feature>
<evidence type="ECO:0000256" key="4">
    <source>
        <dbReference type="ARBA" id="ARBA00022771"/>
    </source>
</evidence>
<protein>
    <recommendedName>
        <fullName evidence="9">C2H2-type domain-containing protein</fullName>
    </recommendedName>
</protein>
<comment type="subcellular location">
    <subcellularLocation>
        <location evidence="1">Nucleus</location>
    </subcellularLocation>
</comment>
<evidence type="ECO:0000256" key="8">
    <source>
        <dbReference type="SAM" id="MobiDB-lite"/>
    </source>
</evidence>
<dbReference type="SUPFAM" id="SSF57667">
    <property type="entry name" value="beta-beta-alpha zinc fingers"/>
    <property type="match status" value="1"/>
</dbReference>
<keyword evidence="5" id="KW-0862">Zinc</keyword>
<proteinExistence type="predicted"/>
<evidence type="ECO:0000256" key="6">
    <source>
        <dbReference type="ARBA" id="ARBA00023242"/>
    </source>
</evidence>
<dbReference type="FunFam" id="3.30.160.60:FF:000690">
    <property type="entry name" value="Zinc finger protein 354C"/>
    <property type="match status" value="1"/>
</dbReference>
<keyword evidence="6" id="KW-0539">Nucleus</keyword>
<keyword evidence="11" id="KW-1185">Reference proteome</keyword>
<dbReference type="InterPro" id="IPR027756">
    <property type="entry name" value="Ovo-like"/>
</dbReference>
<dbReference type="FunFam" id="3.30.160.60:FF:001498">
    <property type="entry name" value="Zinc finger protein 404"/>
    <property type="match status" value="1"/>
</dbReference>
<name>A0A448XI99_9PLAT</name>
<feature type="region of interest" description="Disordered" evidence="8">
    <location>
        <begin position="308"/>
        <end position="329"/>
    </location>
</feature>
<dbReference type="GO" id="GO:0005634">
    <property type="term" value="C:nucleus"/>
    <property type="evidence" value="ECO:0007669"/>
    <property type="project" value="UniProtKB-SubCell"/>
</dbReference>
<keyword evidence="3" id="KW-0677">Repeat</keyword>
<dbReference type="GO" id="GO:0000981">
    <property type="term" value="F:DNA-binding transcription factor activity, RNA polymerase II-specific"/>
    <property type="evidence" value="ECO:0007669"/>
    <property type="project" value="TreeGrafter"/>
</dbReference>
<evidence type="ECO:0000256" key="7">
    <source>
        <dbReference type="PROSITE-ProRule" id="PRU00042"/>
    </source>
</evidence>
<evidence type="ECO:0000256" key="3">
    <source>
        <dbReference type="ARBA" id="ARBA00022737"/>
    </source>
</evidence>
<dbReference type="GO" id="GO:0000978">
    <property type="term" value="F:RNA polymerase II cis-regulatory region sequence-specific DNA binding"/>
    <property type="evidence" value="ECO:0007669"/>
    <property type="project" value="TreeGrafter"/>
</dbReference>
<evidence type="ECO:0000259" key="9">
    <source>
        <dbReference type="PROSITE" id="PS50157"/>
    </source>
</evidence>
<organism evidence="10 11">
    <name type="scientific">Protopolystoma xenopodis</name>
    <dbReference type="NCBI Taxonomy" id="117903"/>
    <lineage>
        <taxon>Eukaryota</taxon>
        <taxon>Metazoa</taxon>
        <taxon>Spiralia</taxon>
        <taxon>Lophotrochozoa</taxon>
        <taxon>Platyhelminthes</taxon>
        <taxon>Monogenea</taxon>
        <taxon>Polyopisthocotylea</taxon>
        <taxon>Polystomatidea</taxon>
        <taxon>Polystomatidae</taxon>
        <taxon>Protopolystoma</taxon>
    </lineage>
</organism>
<dbReference type="SMART" id="SM00355">
    <property type="entry name" value="ZnF_C2H2"/>
    <property type="match status" value="2"/>
</dbReference>
<gene>
    <name evidence="10" type="ORF">PXEA_LOCUS30663</name>
</gene>
<comment type="caution">
    <text evidence="10">The sequence shown here is derived from an EMBL/GenBank/DDBJ whole genome shotgun (WGS) entry which is preliminary data.</text>
</comment>
<dbReference type="GO" id="GO:0008270">
    <property type="term" value="F:zinc ion binding"/>
    <property type="evidence" value="ECO:0007669"/>
    <property type="project" value="UniProtKB-KW"/>
</dbReference>
<dbReference type="Proteomes" id="UP000784294">
    <property type="component" value="Unassembled WGS sequence"/>
</dbReference>
<dbReference type="InterPro" id="IPR013087">
    <property type="entry name" value="Znf_C2H2_type"/>
</dbReference>
<feature type="non-terminal residue" evidence="10">
    <location>
        <position position="509"/>
    </location>
</feature>
<feature type="compositionally biased region" description="Low complexity" evidence="8">
    <location>
        <begin position="320"/>
        <end position="329"/>
    </location>
</feature>
<dbReference type="Pfam" id="PF00096">
    <property type="entry name" value="zf-C2H2"/>
    <property type="match status" value="2"/>
</dbReference>
<dbReference type="EMBL" id="CAAALY010254348">
    <property type="protein sequence ID" value="VEL37223.1"/>
    <property type="molecule type" value="Genomic_DNA"/>
</dbReference>
<evidence type="ECO:0000256" key="1">
    <source>
        <dbReference type="ARBA" id="ARBA00004123"/>
    </source>
</evidence>
<evidence type="ECO:0000256" key="5">
    <source>
        <dbReference type="ARBA" id="ARBA00022833"/>
    </source>
</evidence>
<keyword evidence="4 7" id="KW-0863">Zinc-finger</keyword>
<keyword evidence="2" id="KW-0479">Metal-binding</keyword>
<dbReference type="PROSITE" id="PS00028">
    <property type="entry name" value="ZINC_FINGER_C2H2_1"/>
    <property type="match status" value="2"/>
</dbReference>
<evidence type="ECO:0000313" key="11">
    <source>
        <dbReference type="Proteomes" id="UP000784294"/>
    </source>
</evidence>
<dbReference type="PROSITE" id="PS50157">
    <property type="entry name" value="ZINC_FINGER_C2H2_2"/>
    <property type="match status" value="2"/>
</dbReference>
<dbReference type="OrthoDB" id="654211at2759"/>
<dbReference type="PANTHER" id="PTHR10032:SF271">
    <property type="entry name" value="RH12261P-RELATED"/>
    <property type="match status" value="1"/>
</dbReference>
<dbReference type="AlphaFoldDB" id="A0A448XI99"/>
<dbReference type="InterPro" id="IPR036236">
    <property type="entry name" value="Znf_C2H2_sf"/>
</dbReference>
<feature type="domain" description="C2H2-type" evidence="9">
    <location>
        <begin position="436"/>
        <end position="463"/>
    </location>
</feature>
<reference evidence="10" key="1">
    <citation type="submission" date="2018-11" db="EMBL/GenBank/DDBJ databases">
        <authorList>
            <consortium name="Pathogen Informatics"/>
        </authorList>
    </citation>
    <scope>NUCLEOTIDE SEQUENCE</scope>
</reference>
<sequence length="509" mass="50272">KTDGTALLQPVPAGSPVATCTPGTAAVSSSTSSSPRYDCTSTISLGPGLTGYSGSLQTLSACCSPAPVSSTAANSSPSAKLLSLGPLGVGTAASTSPISVVSASNFGASPPITTTSSTSIPQSLLGTSDISSSSPSFSASSPAAAAACQAGSSGPATFVLPLSVVNAAAAALTMPSASGTPVFVNGLTTNGHHISTGHGTPASGGFDECIDLKPDPVDCLARAAAAAAGLSNESASPASSASLALGLPSGATAVVSSADLAALGFTHLTPLASPLSHIAAGSLATTSMTASTPVGTLLLTQGAPVTSGLAGSSMQHHHQSAVSTSSPSFSPLTSNSSTAISSISNTSSFLLPTGILPLGTSPSTTTSSVSSGGTLSSNHNAGLVASTGLLLDAVKPFAAAAGGDPTTEGLVSLIQGSTGTYTTATPATGAGGGGPYGCRECGKEFRILRYLEKHRRIHTGEKPYQCCFCGRQFNDWPNMNRHKRIHTGILTCSIRWLGFLRFFLLDTFF</sequence>
<evidence type="ECO:0000313" key="10">
    <source>
        <dbReference type="EMBL" id="VEL37223.1"/>
    </source>
</evidence>
<accession>A0A448XI99</accession>
<dbReference type="PANTHER" id="PTHR10032">
    <property type="entry name" value="ZINC FINGER PROTEIN WITH KRAB AND SCAN DOMAINS"/>
    <property type="match status" value="1"/>
</dbReference>
<dbReference type="Gene3D" id="3.30.160.60">
    <property type="entry name" value="Classic Zinc Finger"/>
    <property type="match status" value="2"/>
</dbReference>